<sequence>MKLLWSVFAFSLAQEYEDSSVESDYDDLGNKKKGNKNNYSNNSPYGGSNTYGSAYGDPHFMIKNEDQPPICFDFNPPSGATLNLLIDPVSALSVTAETGENEKGLNFMTKVHFMSPDGARLLFDVDGVHLDGLGEETASDPHPITGHQVYGDLIFAEKMSFDGNHDHTKIQVGEDGPEFIIKGNITKKNLSVVVSDSTGISPKCRGLIGQFMRPNSYRLRNFGVNEAGENTALVVSGGARVPAVEGPYHHADDCFVIAEDDILHVMANL</sequence>
<dbReference type="AlphaFoldDB" id="E4XED0"/>
<keyword evidence="2" id="KW-0732">Signal</keyword>
<accession>E4XED0</accession>
<evidence type="ECO:0000256" key="2">
    <source>
        <dbReference type="SAM" id="SignalP"/>
    </source>
</evidence>
<name>E4XED0_OIKDI</name>
<dbReference type="Proteomes" id="UP000001307">
    <property type="component" value="Unassembled WGS sequence"/>
</dbReference>
<evidence type="ECO:0000313" key="3">
    <source>
        <dbReference type="EMBL" id="CBY09533.1"/>
    </source>
</evidence>
<dbReference type="OrthoDB" id="299997at2759"/>
<proteinExistence type="predicted"/>
<reference evidence="3" key="1">
    <citation type="journal article" date="2010" name="Science">
        <title>Plasticity of animal genome architecture unmasked by rapid evolution of a pelagic tunicate.</title>
        <authorList>
            <person name="Denoeud F."/>
            <person name="Henriet S."/>
            <person name="Mungpakdee S."/>
            <person name="Aury J.M."/>
            <person name="Da Silva C."/>
            <person name="Brinkmann H."/>
            <person name="Mikhaleva J."/>
            <person name="Olsen L.C."/>
            <person name="Jubin C."/>
            <person name="Canestro C."/>
            <person name="Bouquet J.M."/>
            <person name="Danks G."/>
            <person name="Poulain J."/>
            <person name="Campsteijn C."/>
            <person name="Adamski M."/>
            <person name="Cross I."/>
            <person name="Yadetie F."/>
            <person name="Muffato M."/>
            <person name="Louis A."/>
            <person name="Butcher S."/>
            <person name="Tsagkogeorga G."/>
            <person name="Konrad A."/>
            <person name="Singh S."/>
            <person name="Jensen M.F."/>
            <person name="Cong E.H."/>
            <person name="Eikeseth-Otteraa H."/>
            <person name="Noel B."/>
            <person name="Anthouard V."/>
            <person name="Porcel B.M."/>
            <person name="Kachouri-Lafond R."/>
            <person name="Nishino A."/>
            <person name="Ugolini M."/>
            <person name="Chourrout P."/>
            <person name="Nishida H."/>
            <person name="Aasland R."/>
            <person name="Huzurbazar S."/>
            <person name="Westhof E."/>
            <person name="Delsuc F."/>
            <person name="Lehrach H."/>
            <person name="Reinhardt R."/>
            <person name="Weissenbach J."/>
            <person name="Roy S.W."/>
            <person name="Artiguenave F."/>
            <person name="Postlethwait J.H."/>
            <person name="Manak J.R."/>
            <person name="Thompson E.M."/>
            <person name="Jaillon O."/>
            <person name="Du Pasquier L."/>
            <person name="Boudinot P."/>
            <person name="Liberles D.A."/>
            <person name="Volff J.N."/>
            <person name="Philippe H."/>
            <person name="Lenhard B."/>
            <person name="Roest Crollius H."/>
            <person name="Wincker P."/>
            <person name="Chourrout D."/>
        </authorList>
    </citation>
    <scope>NUCLEOTIDE SEQUENCE [LARGE SCALE GENOMIC DNA]</scope>
</reference>
<keyword evidence="4" id="KW-1185">Reference proteome</keyword>
<evidence type="ECO:0000256" key="1">
    <source>
        <dbReference type="SAM" id="MobiDB-lite"/>
    </source>
</evidence>
<protein>
    <recommendedName>
        <fullName evidence="5">Laminin G domain-containing protein</fullName>
    </recommendedName>
</protein>
<feature type="signal peptide" evidence="2">
    <location>
        <begin position="1"/>
        <end position="15"/>
    </location>
</feature>
<dbReference type="InParanoid" id="E4XED0"/>
<evidence type="ECO:0000313" key="4">
    <source>
        <dbReference type="Proteomes" id="UP000001307"/>
    </source>
</evidence>
<organism evidence="3">
    <name type="scientific">Oikopleura dioica</name>
    <name type="common">Tunicate</name>
    <dbReference type="NCBI Taxonomy" id="34765"/>
    <lineage>
        <taxon>Eukaryota</taxon>
        <taxon>Metazoa</taxon>
        <taxon>Chordata</taxon>
        <taxon>Tunicata</taxon>
        <taxon>Appendicularia</taxon>
        <taxon>Copelata</taxon>
        <taxon>Oikopleuridae</taxon>
        <taxon>Oikopleura</taxon>
    </lineage>
</organism>
<feature type="compositionally biased region" description="Low complexity" evidence="1">
    <location>
        <begin position="36"/>
        <end position="47"/>
    </location>
</feature>
<dbReference type="EMBL" id="FN653041">
    <property type="protein sequence ID" value="CBY09533.1"/>
    <property type="molecule type" value="Genomic_DNA"/>
</dbReference>
<feature type="chain" id="PRO_5012384175" description="Laminin G domain-containing protein" evidence="2">
    <location>
        <begin position="16"/>
        <end position="269"/>
    </location>
</feature>
<gene>
    <name evidence="3" type="ORF">GSOID_T00008536001</name>
</gene>
<evidence type="ECO:0008006" key="5">
    <source>
        <dbReference type="Google" id="ProtNLM"/>
    </source>
</evidence>
<feature type="region of interest" description="Disordered" evidence="1">
    <location>
        <begin position="21"/>
        <end position="47"/>
    </location>
</feature>